<dbReference type="Proteomes" id="UP001297092">
    <property type="component" value="Unassembled WGS sequence"/>
</dbReference>
<dbReference type="EMBL" id="JAHCTB010000004">
    <property type="protein sequence ID" value="MBT0608422.1"/>
    <property type="molecule type" value="Genomic_DNA"/>
</dbReference>
<keyword evidence="5 6" id="KW-0804">Transcription</keyword>
<evidence type="ECO:0000256" key="3">
    <source>
        <dbReference type="ARBA" id="ARBA00023082"/>
    </source>
</evidence>
<accession>A0ABS5S5C4</accession>
<keyword evidence="10" id="KW-1185">Reference proteome</keyword>
<proteinExistence type="inferred from homology"/>
<evidence type="ECO:0000259" key="7">
    <source>
        <dbReference type="Pfam" id="PF04542"/>
    </source>
</evidence>
<evidence type="ECO:0000256" key="5">
    <source>
        <dbReference type="ARBA" id="ARBA00023163"/>
    </source>
</evidence>
<dbReference type="RefSeq" id="WP_214113293.1">
    <property type="nucleotide sequence ID" value="NZ_JAHCTB010000004.1"/>
</dbReference>
<evidence type="ECO:0000256" key="2">
    <source>
        <dbReference type="ARBA" id="ARBA00023015"/>
    </source>
</evidence>
<protein>
    <recommendedName>
        <fullName evidence="6">RNA polymerase sigma factor</fullName>
    </recommendedName>
</protein>
<evidence type="ECO:0000313" key="10">
    <source>
        <dbReference type="Proteomes" id="UP001297092"/>
    </source>
</evidence>
<dbReference type="InterPro" id="IPR007627">
    <property type="entry name" value="RNA_pol_sigma70_r2"/>
</dbReference>
<dbReference type="Pfam" id="PF04542">
    <property type="entry name" value="Sigma70_r2"/>
    <property type="match status" value="1"/>
</dbReference>
<feature type="domain" description="RNA polymerase sigma-70 region 2" evidence="7">
    <location>
        <begin position="23"/>
        <end position="89"/>
    </location>
</feature>
<dbReference type="InterPro" id="IPR000838">
    <property type="entry name" value="RNA_pol_sigma70_ECF_CS"/>
</dbReference>
<dbReference type="InterPro" id="IPR014284">
    <property type="entry name" value="RNA_pol_sigma-70_dom"/>
</dbReference>
<evidence type="ECO:0000256" key="6">
    <source>
        <dbReference type="RuleBase" id="RU000716"/>
    </source>
</evidence>
<evidence type="ECO:0000256" key="4">
    <source>
        <dbReference type="ARBA" id="ARBA00023125"/>
    </source>
</evidence>
<dbReference type="PANTHER" id="PTHR43133:SF62">
    <property type="entry name" value="RNA POLYMERASE SIGMA FACTOR SIGZ"/>
    <property type="match status" value="1"/>
</dbReference>
<dbReference type="Gene3D" id="1.10.10.10">
    <property type="entry name" value="Winged helix-like DNA-binding domain superfamily/Winged helix DNA-binding domain"/>
    <property type="match status" value="1"/>
</dbReference>
<name>A0ABS5S5C4_9FLAO</name>
<comment type="similarity">
    <text evidence="1 6">Belongs to the sigma-70 factor family. ECF subfamily.</text>
</comment>
<evidence type="ECO:0000256" key="1">
    <source>
        <dbReference type="ARBA" id="ARBA00010641"/>
    </source>
</evidence>
<keyword evidence="2 6" id="KW-0805">Transcription regulation</keyword>
<evidence type="ECO:0000313" key="9">
    <source>
        <dbReference type="EMBL" id="MBT0608422.1"/>
    </source>
</evidence>
<dbReference type="PROSITE" id="PS01063">
    <property type="entry name" value="SIGMA70_ECF"/>
    <property type="match status" value="1"/>
</dbReference>
<dbReference type="Gene3D" id="1.10.1740.10">
    <property type="match status" value="1"/>
</dbReference>
<gene>
    <name evidence="9" type="ORF">KIV10_09530</name>
</gene>
<organism evidence="9 10">
    <name type="scientific">Aequorivita echinoideorum</name>
    <dbReference type="NCBI Taxonomy" id="1549647"/>
    <lineage>
        <taxon>Bacteria</taxon>
        <taxon>Pseudomonadati</taxon>
        <taxon>Bacteroidota</taxon>
        <taxon>Flavobacteriia</taxon>
        <taxon>Flavobacteriales</taxon>
        <taxon>Flavobacteriaceae</taxon>
        <taxon>Aequorivita</taxon>
    </lineage>
</organism>
<dbReference type="Pfam" id="PF04545">
    <property type="entry name" value="Sigma70_r4"/>
    <property type="match status" value="1"/>
</dbReference>
<feature type="domain" description="RNA polymerase sigma-70 region 4" evidence="8">
    <location>
        <begin position="128"/>
        <end position="173"/>
    </location>
</feature>
<evidence type="ECO:0000259" key="8">
    <source>
        <dbReference type="Pfam" id="PF04545"/>
    </source>
</evidence>
<dbReference type="SUPFAM" id="SSF88659">
    <property type="entry name" value="Sigma3 and sigma4 domains of RNA polymerase sigma factors"/>
    <property type="match status" value="1"/>
</dbReference>
<reference evidence="9 10" key="1">
    <citation type="submission" date="2021-05" db="EMBL/GenBank/DDBJ databases">
        <title>Aequorivita echinoideorum JCM 30378 genome.</title>
        <authorList>
            <person name="Zhang H."/>
            <person name="Li C."/>
        </authorList>
    </citation>
    <scope>NUCLEOTIDE SEQUENCE [LARGE SCALE GENOMIC DNA]</scope>
    <source>
        <strain evidence="9 10">JCM30378</strain>
    </source>
</reference>
<dbReference type="NCBIfam" id="TIGR02937">
    <property type="entry name" value="sigma70-ECF"/>
    <property type="match status" value="1"/>
</dbReference>
<dbReference type="InterPro" id="IPR013325">
    <property type="entry name" value="RNA_pol_sigma_r2"/>
</dbReference>
<dbReference type="InterPro" id="IPR039425">
    <property type="entry name" value="RNA_pol_sigma-70-like"/>
</dbReference>
<dbReference type="InterPro" id="IPR007630">
    <property type="entry name" value="RNA_pol_sigma70_r4"/>
</dbReference>
<dbReference type="SUPFAM" id="SSF88946">
    <property type="entry name" value="Sigma2 domain of RNA polymerase sigma factors"/>
    <property type="match status" value="1"/>
</dbReference>
<keyword evidence="3 6" id="KW-0731">Sigma factor</keyword>
<comment type="caution">
    <text evidence="9">The sequence shown here is derived from an EMBL/GenBank/DDBJ whole genome shotgun (WGS) entry which is preliminary data.</text>
</comment>
<keyword evidence="4 6" id="KW-0238">DNA-binding</keyword>
<dbReference type="InterPro" id="IPR013324">
    <property type="entry name" value="RNA_pol_sigma_r3/r4-like"/>
</dbReference>
<sequence length="177" mass="19967">MEQPNALILEMQAGNEKAFSKIYSMYSEAIYGIIYSIVLDESAAEEVLQDVFVKIWNNSASYNINKGRFFTWILNIARNSAIDETRSKSFKNSRKNLSTSNFVDIISSSDSLNTKTNSIGIKKFVEALKPKCIKILDLLYFKGFTQAEASKTLDIPLGTLKTRNRNCINELRAMVLG</sequence>
<dbReference type="InterPro" id="IPR036388">
    <property type="entry name" value="WH-like_DNA-bd_sf"/>
</dbReference>
<dbReference type="PANTHER" id="PTHR43133">
    <property type="entry name" value="RNA POLYMERASE ECF-TYPE SIGMA FACTO"/>
    <property type="match status" value="1"/>
</dbReference>